<feature type="transmembrane region" description="Helical" evidence="6">
    <location>
        <begin position="169"/>
        <end position="188"/>
    </location>
</feature>
<evidence type="ECO:0000256" key="3">
    <source>
        <dbReference type="ARBA" id="ARBA00022692"/>
    </source>
</evidence>
<dbReference type="Proteomes" id="UP000675379">
    <property type="component" value="Unassembled WGS sequence"/>
</dbReference>
<sequence length="298" mass="32299">MGFFTSIVIGISITLIGVLSIYIITGMTGLFSLGQASFMAVGAYVSGILAVQYDLPFPLAALIAIVVGAVVGFLVGYPTTRLRKDYVALVTFAFGEAIIAILNNMTATGGAMGLSGIPRKTTLPLVLVSVVVIAFLVWNLKKSRFGRQCLAMKEDELAARAMGIDVNRLKITAFVLASAITAYAGVLYAFNTTYVDPTIFKWNTSAEWIIMVVFGGMNSLTGSIFSGVFLGILPEVLRSAAELRIIIYSVIVLFIINFRPEGLFGHYELNLKTMARDVKKLYRVRKGSKLIKEADHGQ</sequence>
<evidence type="ECO:0000313" key="8">
    <source>
        <dbReference type="Proteomes" id="UP000675379"/>
    </source>
</evidence>
<dbReference type="InterPro" id="IPR001851">
    <property type="entry name" value="ABC_transp_permease"/>
</dbReference>
<dbReference type="CDD" id="cd06581">
    <property type="entry name" value="TM_PBP1_LivM_like"/>
    <property type="match status" value="1"/>
</dbReference>
<dbReference type="InterPro" id="IPR043428">
    <property type="entry name" value="LivM-like"/>
</dbReference>
<proteinExistence type="predicted"/>
<dbReference type="GO" id="GO:0005886">
    <property type="term" value="C:plasma membrane"/>
    <property type="evidence" value="ECO:0007669"/>
    <property type="project" value="UniProtKB-SubCell"/>
</dbReference>
<keyword evidence="3 6" id="KW-0812">Transmembrane</keyword>
<feature type="transmembrane region" description="Helical" evidence="6">
    <location>
        <begin position="208"/>
        <end position="233"/>
    </location>
</feature>
<feature type="transmembrane region" description="Helical" evidence="6">
    <location>
        <begin position="122"/>
        <end position="140"/>
    </location>
</feature>
<gene>
    <name evidence="7" type="ORF">KCG48_11305</name>
</gene>
<evidence type="ECO:0000256" key="5">
    <source>
        <dbReference type="ARBA" id="ARBA00023136"/>
    </source>
</evidence>
<evidence type="ECO:0000256" key="6">
    <source>
        <dbReference type="SAM" id="Phobius"/>
    </source>
</evidence>
<keyword evidence="8" id="KW-1185">Reference proteome</keyword>
<dbReference type="Pfam" id="PF02653">
    <property type="entry name" value="BPD_transp_2"/>
    <property type="match status" value="1"/>
</dbReference>
<dbReference type="PANTHER" id="PTHR30482:SF10">
    <property type="entry name" value="HIGH-AFFINITY BRANCHED-CHAIN AMINO ACID TRANSPORT PROTEIN BRAE"/>
    <property type="match status" value="1"/>
</dbReference>
<feature type="transmembrane region" description="Helical" evidence="6">
    <location>
        <begin position="245"/>
        <end position="264"/>
    </location>
</feature>
<comment type="subcellular location">
    <subcellularLocation>
        <location evidence="1">Cell membrane</location>
        <topology evidence="1">Multi-pass membrane protein</topology>
    </subcellularLocation>
</comment>
<keyword evidence="5 6" id="KW-0472">Membrane</keyword>
<reference evidence="7" key="1">
    <citation type="submission" date="2021-04" db="EMBL/GenBank/DDBJ databases">
        <title>Proteiniclasticum sedimins sp. nov., an obligate anaerobic bacterium isolated from anaerobic sludge.</title>
        <authorList>
            <person name="Liu J."/>
        </authorList>
    </citation>
    <scope>NUCLEOTIDE SEQUENCE</scope>
    <source>
        <strain evidence="7">BAD-10</strain>
    </source>
</reference>
<dbReference type="GO" id="GO:0015658">
    <property type="term" value="F:branched-chain amino acid transmembrane transporter activity"/>
    <property type="evidence" value="ECO:0007669"/>
    <property type="project" value="InterPro"/>
</dbReference>
<keyword evidence="4 6" id="KW-1133">Transmembrane helix</keyword>
<protein>
    <submittedName>
        <fullName evidence="7">Branched-chain amino acid ABC transporter permease</fullName>
    </submittedName>
</protein>
<feature type="transmembrane region" description="Helical" evidence="6">
    <location>
        <begin position="6"/>
        <end position="24"/>
    </location>
</feature>
<feature type="transmembrane region" description="Helical" evidence="6">
    <location>
        <begin position="36"/>
        <end position="53"/>
    </location>
</feature>
<feature type="transmembrane region" description="Helical" evidence="6">
    <location>
        <begin position="86"/>
        <end position="102"/>
    </location>
</feature>
<organism evidence="7 8">
    <name type="scientific">Proteiniclasticum sediminis</name>
    <dbReference type="NCBI Taxonomy" id="2804028"/>
    <lineage>
        <taxon>Bacteria</taxon>
        <taxon>Bacillati</taxon>
        <taxon>Bacillota</taxon>
        <taxon>Clostridia</taxon>
        <taxon>Eubacteriales</taxon>
        <taxon>Clostridiaceae</taxon>
        <taxon>Proteiniclasticum</taxon>
    </lineage>
</organism>
<evidence type="ECO:0000313" key="7">
    <source>
        <dbReference type="EMBL" id="MBR0576902.1"/>
    </source>
</evidence>
<name>A0A941CRI1_9CLOT</name>
<evidence type="ECO:0000256" key="4">
    <source>
        <dbReference type="ARBA" id="ARBA00022989"/>
    </source>
</evidence>
<dbReference type="PANTHER" id="PTHR30482">
    <property type="entry name" value="HIGH-AFFINITY BRANCHED-CHAIN AMINO ACID TRANSPORT SYSTEM PERMEASE"/>
    <property type="match status" value="1"/>
</dbReference>
<evidence type="ECO:0000256" key="2">
    <source>
        <dbReference type="ARBA" id="ARBA00022475"/>
    </source>
</evidence>
<dbReference type="AlphaFoldDB" id="A0A941CRI1"/>
<evidence type="ECO:0000256" key="1">
    <source>
        <dbReference type="ARBA" id="ARBA00004651"/>
    </source>
</evidence>
<dbReference type="EMBL" id="JAGSCS010000016">
    <property type="protein sequence ID" value="MBR0576902.1"/>
    <property type="molecule type" value="Genomic_DNA"/>
</dbReference>
<comment type="caution">
    <text evidence="7">The sequence shown here is derived from an EMBL/GenBank/DDBJ whole genome shotgun (WGS) entry which is preliminary data.</text>
</comment>
<dbReference type="RefSeq" id="WP_211802318.1">
    <property type="nucleotide sequence ID" value="NZ_JAGSCS010000016.1"/>
</dbReference>
<accession>A0A941CRI1</accession>
<feature type="transmembrane region" description="Helical" evidence="6">
    <location>
        <begin position="59"/>
        <end position="79"/>
    </location>
</feature>
<keyword evidence="2" id="KW-1003">Cell membrane</keyword>